<comment type="caution">
    <text evidence="4">The sequence shown here is derived from an EMBL/GenBank/DDBJ whole genome shotgun (WGS) entry which is preliminary data.</text>
</comment>
<reference evidence="4 5" key="1">
    <citation type="submission" date="2017-12" db="EMBL/GenBank/DDBJ databases">
        <authorList>
            <person name="Pombert J.-F."/>
            <person name="Haag K.L."/>
            <person name="Ebert D."/>
        </authorList>
    </citation>
    <scope>NUCLEOTIDE SEQUENCE [LARGE SCALE GENOMIC DNA]</scope>
    <source>
        <strain evidence="4">IL-G-3</strain>
    </source>
</reference>
<protein>
    <recommendedName>
        <fullName evidence="3">SF3 helicase domain-containing protein</fullName>
    </recommendedName>
</protein>
<organism evidence="4 5">
    <name type="scientific">Hamiltosporidium tvaerminnensis</name>
    <dbReference type="NCBI Taxonomy" id="1176355"/>
    <lineage>
        <taxon>Eukaryota</taxon>
        <taxon>Fungi</taxon>
        <taxon>Fungi incertae sedis</taxon>
        <taxon>Microsporidia</taxon>
        <taxon>Dubosqiidae</taxon>
        <taxon>Hamiltosporidium</taxon>
    </lineage>
</organism>
<evidence type="ECO:0000256" key="1">
    <source>
        <dbReference type="ARBA" id="ARBA00022741"/>
    </source>
</evidence>
<gene>
    <name evidence="4" type="ORF">CWI38_0789p0010</name>
</gene>
<dbReference type="Proteomes" id="UP000292282">
    <property type="component" value="Unassembled WGS sequence"/>
</dbReference>
<accession>A0A4Q9LWY9</accession>
<evidence type="ECO:0000256" key="2">
    <source>
        <dbReference type="ARBA" id="ARBA00022840"/>
    </source>
</evidence>
<name>A0A4Q9LWY9_9MICR</name>
<evidence type="ECO:0000313" key="5">
    <source>
        <dbReference type="Proteomes" id="UP000292282"/>
    </source>
</evidence>
<keyword evidence="1" id="KW-0547">Nucleotide-binding</keyword>
<dbReference type="InterPro" id="IPR027417">
    <property type="entry name" value="P-loop_NTPase"/>
</dbReference>
<evidence type="ECO:0000313" key="4">
    <source>
        <dbReference type="EMBL" id="TBU12361.1"/>
    </source>
</evidence>
<keyword evidence="2" id="KW-0067">ATP-binding</keyword>
<dbReference type="InterPro" id="IPR014015">
    <property type="entry name" value="Helicase_SF3_DNA-vir"/>
</dbReference>
<dbReference type="STRING" id="1176355.A0A4Q9LWY9"/>
<dbReference type="EMBL" id="PITK01000789">
    <property type="protein sequence ID" value="TBU12361.1"/>
    <property type="molecule type" value="Genomic_DNA"/>
</dbReference>
<sequence>MDAKERFKKLNKENLRVNFDIFQEIELLKKYNFQNSNKANFEKITRILSPFRKKQEISEILNLFQFIVTDATGIGKFSKHMVVRLYKDGKEYVFKNVGETVELIEYFVQWPGELGEGVTFATNIQPIKKVETQSEGTTNSYFVKILEGFEFKWKKLYRASERELTKGVLVLYIDIEPLNLCPYNNCTSVPIYDSVEESLKARVGSPERLRELLGTLELSDGSYHTLNAQSYSVVSSDKAFSVEFKKEKQITSCQSELRKFTKNFIEVNIYPNLTINKTTIHNYLIQRNTTPIAGLEDFWNANSYEGLVYDHGYFLQSKLQADLDIETSFVRVFMESPTPVLFARFLTIVFGGRGIVYGDSLYLANRYNVYEEYNKEATLGMLAYFGEQLLRGLDAPNGLYNKYLAMRFNLQSPGFLKSCISVLFPFLRDEAKGLGFNTNFAILPLKDGAFDAELNKVRKLELSDYISITLPFSEKDLVYSDNTVIAMSFLENLFKSQEEVEYVLNELRIILFNKMNDKIYFLIGDRANGKTTFINILRNSLKNLVDYLPVEAISNNRDSGGVGGANTTANNLPKFSATVDYALERRMRYVYFSKNFSNPANILNLLDLNSNNVVNCISLGLLQLILNSRINEQITMPKTFVSYDSICSIKNLLILKYRSISNSKNSAMNPFIVNLRNCRIGVVAEFGAHLLQVDMIKRLAGCETITVRSLYSNPVTFRFKTRLFFVANNLPKFASTVDYALERRIKYIYFAKNLSIKANVKNEIDLSKATIYNAIGLGLLQLILKDPLDKDPKMPVTFQRYASYAFGELRAFAKFLEIVIKEDTEGYITFFQVYCLFNELDGTHTPKEFSGKQEYSAKYNEFKAFVKAKFNVEECLTRLKLHNNNKDDDNNESNNESITPLSKSGLPVTDFILKSNKIFNYNEKLTFQEIAEYGIPIIDYYLYMKFRRDDIKIIIDPNLPSYKESDISRMINIEIERFSKSDQQRLHSGIAGSRLFNIFRSNIPKNLNTCSEDLINIYNVINEVADNGPFYEMHPFFMPIELANISLCKNLYNLIVKLYSKEKIEYFKKCKQLYEIKGYDARYSQYLKWDKDTFNKFNLNFDSLKKKIIRKIKNIKKELLMEWIEHFEYMNKQMGLIAYKLIDDEDYNESLTKTYLETLETVLLCQLNRRKTSTNTIESTSLKTEINYRDGKWFLKQYSKSDMNIELPTMINGRKTNVMINSGSNRNYVYHSMIKKFDLKTEECKPIRTIFGSGSSQIGDKKAIINLVLNEKNSYKLNSILIDNICAIANDEELINIPKKSIGNKINTDNFSKNNSLLYNNRGMVSRNTISLLEKYFKLSCLPEITASLKS</sequence>
<dbReference type="OrthoDB" id="2375545at2759"/>
<dbReference type="VEuPathDB" id="MicrosporidiaDB:CWI38_0789p0010"/>
<dbReference type="GO" id="GO:0005524">
    <property type="term" value="F:ATP binding"/>
    <property type="evidence" value="ECO:0007669"/>
    <property type="project" value="UniProtKB-KW"/>
</dbReference>
<proteinExistence type="predicted"/>
<evidence type="ECO:0000259" key="3">
    <source>
        <dbReference type="PROSITE" id="PS51206"/>
    </source>
</evidence>
<dbReference type="Gene3D" id="3.40.50.300">
    <property type="entry name" value="P-loop containing nucleotide triphosphate hydrolases"/>
    <property type="match status" value="1"/>
</dbReference>
<keyword evidence="5" id="KW-1185">Reference proteome</keyword>
<feature type="domain" description="SF3 helicase" evidence="3">
    <location>
        <begin position="498"/>
        <end position="763"/>
    </location>
</feature>
<dbReference type="PROSITE" id="PS51206">
    <property type="entry name" value="SF3_HELICASE_1"/>
    <property type="match status" value="1"/>
</dbReference>